<dbReference type="InterPro" id="IPR025427">
    <property type="entry name" value="DUF4160"/>
</dbReference>
<protein>
    <submittedName>
        <fullName evidence="1">DUF4160 domain-containing protein</fullName>
    </submittedName>
</protein>
<dbReference type="Proteomes" id="UP001218362">
    <property type="component" value="Chromosome"/>
</dbReference>
<dbReference type="AlphaFoldDB" id="A0AAJ6BLE7"/>
<evidence type="ECO:0000313" key="2">
    <source>
        <dbReference type="Proteomes" id="UP001218362"/>
    </source>
</evidence>
<dbReference type="EMBL" id="CP119316">
    <property type="protein sequence ID" value="WEK45279.1"/>
    <property type="molecule type" value="Genomic_DNA"/>
</dbReference>
<reference evidence="1" key="1">
    <citation type="submission" date="2023-03" db="EMBL/GenBank/DDBJ databases">
        <title>Andean soil-derived lignocellulolytic bacterial consortium as a source of novel taxa and putative plastic-active enzymes.</title>
        <authorList>
            <person name="Diaz-Garcia L."/>
            <person name="Chuvochina M."/>
            <person name="Feuerriegel G."/>
            <person name="Bunk B."/>
            <person name="Sproer C."/>
            <person name="Streit W.R."/>
            <person name="Rodriguez L.M."/>
            <person name="Overmann J."/>
            <person name="Jimenez D.J."/>
        </authorList>
    </citation>
    <scope>NUCLEOTIDE SEQUENCE</scope>
    <source>
        <strain evidence="1">MAG 26</strain>
    </source>
</reference>
<gene>
    <name evidence="1" type="ORF">P0Y56_09545</name>
</gene>
<dbReference type="Pfam" id="PF13711">
    <property type="entry name" value="DUF4160"/>
    <property type="match status" value="1"/>
</dbReference>
<organism evidence="1 2">
    <name type="scientific">Candidatus Andeanibacterium colombiense</name>
    <dbReference type="NCBI Taxonomy" id="3121345"/>
    <lineage>
        <taxon>Bacteria</taxon>
        <taxon>Pseudomonadati</taxon>
        <taxon>Pseudomonadota</taxon>
        <taxon>Alphaproteobacteria</taxon>
        <taxon>Sphingomonadales</taxon>
        <taxon>Sphingomonadaceae</taxon>
        <taxon>Candidatus Andeanibacterium</taxon>
    </lineage>
</organism>
<evidence type="ECO:0000313" key="1">
    <source>
        <dbReference type="EMBL" id="WEK45279.1"/>
    </source>
</evidence>
<dbReference type="KEGG" id="acob:P0Y56_09545"/>
<sequence length="80" mass="9613">MPKVFDWNGFRFHFYSNEGAPREPAHIHVSRPGAEAKFWLYPEVSLAYNRRYDARTIRLLQAVVEERREEIEAAWHDFFS</sequence>
<proteinExistence type="predicted"/>
<accession>A0AAJ6BLE7</accession>
<name>A0AAJ6BLE7_9SPHN</name>